<proteinExistence type="predicted"/>
<keyword evidence="1" id="KW-1133">Transmembrane helix</keyword>
<keyword evidence="1" id="KW-0472">Membrane</keyword>
<evidence type="ECO:0000256" key="1">
    <source>
        <dbReference type="SAM" id="Phobius"/>
    </source>
</evidence>
<comment type="caution">
    <text evidence="2">The sequence shown here is derived from an EMBL/GenBank/DDBJ whole genome shotgun (WGS) entry which is preliminary data.</text>
</comment>
<keyword evidence="1" id="KW-0812">Transmembrane</keyword>
<evidence type="ECO:0008006" key="4">
    <source>
        <dbReference type="Google" id="ProtNLM"/>
    </source>
</evidence>
<evidence type="ECO:0000313" key="3">
    <source>
        <dbReference type="Proteomes" id="UP000838672"/>
    </source>
</evidence>
<gene>
    <name evidence="2" type="ORF">VST7929_02638</name>
</gene>
<accession>A0ABM8ZWG9</accession>
<feature type="transmembrane region" description="Helical" evidence="1">
    <location>
        <begin position="12"/>
        <end position="28"/>
    </location>
</feature>
<dbReference type="RefSeq" id="WP_237467705.1">
    <property type="nucleotide sequence ID" value="NZ_CAKLDI010000001.1"/>
</dbReference>
<organism evidence="2 3">
    <name type="scientific">Vibrio stylophorae</name>
    <dbReference type="NCBI Taxonomy" id="659351"/>
    <lineage>
        <taxon>Bacteria</taxon>
        <taxon>Pseudomonadati</taxon>
        <taxon>Pseudomonadota</taxon>
        <taxon>Gammaproteobacteria</taxon>
        <taxon>Vibrionales</taxon>
        <taxon>Vibrionaceae</taxon>
        <taxon>Vibrio</taxon>
    </lineage>
</organism>
<keyword evidence="3" id="KW-1185">Reference proteome</keyword>
<reference evidence="2" key="1">
    <citation type="submission" date="2021-11" db="EMBL/GenBank/DDBJ databases">
        <authorList>
            <person name="Rodrigo-Torres L."/>
            <person name="Arahal R. D."/>
            <person name="Lucena T."/>
        </authorList>
    </citation>
    <scope>NUCLEOTIDE SEQUENCE</scope>
    <source>
        <strain evidence="2">CECT 7929</strain>
    </source>
</reference>
<dbReference type="EMBL" id="CAKLDI010000001">
    <property type="protein sequence ID" value="CAH0534688.1"/>
    <property type="molecule type" value="Genomic_DNA"/>
</dbReference>
<sequence length="181" mass="20361">MKHLTRRQWNSAFIILIVVFLGVIQLIYRQPLDRLLMSAQQEPETTEQDAPLKSPYLDLIGDPAGVKSLTTNQFHLSIQEGDWASDVKLTVAPATLANRWLSLTGTAVNAEQVQQLMERAPMPATLTVKKEQADPVRLTYFDFGNFWLMQTCEGKWLAVSVATDYLFPFPVETTTEVSSDS</sequence>
<dbReference type="Proteomes" id="UP000838672">
    <property type="component" value="Unassembled WGS sequence"/>
</dbReference>
<name>A0ABM8ZWG9_9VIBR</name>
<evidence type="ECO:0000313" key="2">
    <source>
        <dbReference type="EMBL" id="CAH0534688.1"/>
    </source>
</evidence>
<protein>
    <recommendedName>
        <fullName evidence="4">DUF4340 domain-containing protein</fullName>
    </recommendedName>
</protein>